<feature type="transmembrane region" description="Helical" evidence="6">
    <location>
        <begin position="349"/>
        <end position="370"/>
    </location>
</feature>
<keyword evidence="2" id="KW-1003">Cell membrane</keyword>
<dbReference type="GO" id="GO:0022857">
    <property type="term" value="F:transmembrane transporter activity"/>
    <property type="evidence" value="ECO:0007669"/>
    <property type="project" value="InterPro"/>
</dbReference>
<keyword evidence="3 6" id="KW-0812">Transmembrane</keyword>
<evidence type="ECO:0000256" key="1">
    <source>
        <dbReference type="ARBA" id="ARBA00004651"/>
    </source>
</evidence>
<dbReference type="InterPro" id="IPR002293">
    <property type="entry name" value="AA/rel_permease1"/>
</dbReference>
<reference evidence="7" key="1">
    <citation type="submission" date="2020-02" db="EMBL/GenBank/DDBJ databases">
        <authorList>
            <person name="Meier V. D."/>
        </authorList>
    </citation>
    <scope>NUCLEOTIDE SEQUENCE</scope>
    <source>
        <strain evidence="7">AVDCRST_MAG79</strain>
    </source>
</reference>
<evidence type="ECO:0000256" key="2">
    <source>
        <dbReference type="ARBA" id="ARBA00022475"/>
    </source>
</evidence>
<protein>
    <submittedName>
        <fullName evidence="7">Permease of the drug/metabolite transporter (DMT) superfamily</fullName>
    </submittedName>
</protein>
<keyword evidence="5 6" id="KW-0472">Membrane</keyword>
<keyword evidence="4 6" id="KW-1133">Transmembrane helix</keyword>
<feature type="transmembrane region" description="Helical" evidence="6">
    <location>
        <begin position="442"/>
        <end position="462"/>
    </location>
</feature>
<feature type="transmembrane region" description="Helical" evidence="6">
    <location>
        <begin position="211"/>
        <end position="233"/>
    </location>
</feature>
<evidence type="ECO:0000256" key="5">
    <source>
        <dbReference type="ARBA" id="ARBA00023136"/>
    </source>
</evidence>
<evidence type="ECO:0000256" key="4">
    <source>
        <dbReference type="ARBA" id="ARBA00022989"/>
    </source>
</evidence>
<name>A0A6J4U1E8_9ACTN</name>
<evidence type="ECO:0000256" key="3">
    <source>
        <dbReference type="ARBA" id="ARBA00022692"/>
    </source>
</evidence>
<dbReference type="PIRSF" id="PIRSF006060">
    <property type="entry name" value="AA_transporter"/>
    <property type="match status" value="1"/>
</dbReference>
<dbReference type="AlphaFoldDB" id="A0A6J4U1E8"/>
<feature type="transmembrane region" description="Helical" evidence="6">
    <location>
        <begin position="85"/>
        <end position="107"/>
    </location>
</feature>
<evidence type="ECO:0000256" key="6">
    <source>
        <dbReference type="SAM" id="Phobius"/>
    </source>
</evidence>
<proteinExistence type="predicted"/>
<dbReference type="InterPro" id="IPR050367">
    <property type="entry name" value="APC_superfamily"/>
</dbReference>
<organism evidence="7">
    <name type="scientific">uncultured Thermoleophilia bacterium</name>
    <dbReference type="NCBI Taxonomy" id="1497501"/>
    <lineage>
        <taxon>Bacteria</taxon>
        <taxon>Bacillati</taxon>
        <taxon>Actinomycetota</taxon>
        <taxon>Thermoleophilia</taxon>
        <taxon>environmental samples</taxon>
    </lineage>
</organism>
<evidence type="ECO:0000313" key="7">
    <source>
        <dbReference type="EMBL" id="CAA9536320.1"/>
    </source>
</evidence>
<feature type="transmembrane region" description="Helical" evidence="6">
    <location>
        <begin position="163"/>
        <end position="184"/>
    </location>
</feature>
<accession>A0A6J4U1E8</accession>
<dbReference type="Gene3D" id="1.20.1740.10">
    <property type="entry name" value="Amino acid/polyamine transporter I"/>
    <property type="match status" value="1"/>
</dbReference>
<sequence length="490" mass="52997">MSWFDGFVVAMANPAFLLTGLGFSVVSLGGWGAVIVWLIAVCVGALHNVIYSEMSTMFPDRAGGIAFYAHEGWKRYASFVGPMAAFGYWLGWSVVLSVNGIIIGGLIQAQFFEGTADPESGWNRTLGLGIVDVTFTFPIFVAIFLIIALWLSNIMGVRPAVWVSYITGALLLIPLAILMFLPYLTGDWSADNLSNNVDWGSFGGDNGLRLVIAWLYIMCWSAYGFECCATFAAEYKDPVNDTPKALRAAAVFGILVYGLLPLGAVGIVGDQNITVENAYSFYTTALEAILGTGFTSVAVILLCAGILLSMNTATMDGSRALYGISRADMTLRWLGKANRRHVPGNAMTLDAVMNIAVTILFAGPTAVIQILTMSNLGYVFAHVAAVSAFLLLRRDRPAWPRPLRVGPAWVPIAAVLLVYDVIILVVGSLSFKLTGYGEYKELLVGVFVLAMSLAFFAYRVIVEDKSKLTLRMPAPRTPDEERVLTGTGVH</sequence>
<feature type="transmembrane region" description="Helical" evidence="6">
    <location>
        <begin position="127"/>
        <end position="151"/>
    </location>
</feature>
<dbReference type="Pfam" id="PF13520">
    <property type="entry name" value="AA_permease_2"/>
    <property type="match status" value="1"/>
</dbReference>
<dbReference type="GO" id="GO:0005886">
    <property type="term" value="C:plasma membrane"/>
    <property type="evidence" value="ECO:0007669"/>
    <property type="project" value="UniProtKB-SubCell"/>
</dbReference>
<feature type="transmembrane region" description="Helical" evidence="6">
    <location>
        <begin position="31"/>
        <end position="51"/>
    </location>
</feature>
<dbReference type="PANTHER" id="PTHR42770:SF11">
    <property type="entry name" value="INNER MEMBRANE TRANSPORT PROTEIN YBAT"/>
    <property type="match status" value="1"/>
</dbReference>
<dbReference type="PANTHER" id="PTHR42770">
    <property type="entry name" value="AMINO ACID TRANSPORTER-RELATED"/>
    <property type="match status" value="1"/>
</dbReference>
<dbReference type="EMBL" id="CADCWC010000218">
    <property type="protein sequence ID" value="CAA9536320.1"/>
    <property type="molecule type" value="Genomic_DNA"/>
</dbReference>
<feature type="transmembrane region" description="Helical" evidence="6">
    <location>
        <begin position="245"/>
        <end position="268"/>
    </location>
</feature>
<comment type="subcellular location">
    <subcellularLocation>
        <location evidence="1">Cell membrane</location>
        <topology evidence="1">Multi-pass membrane protein</topology>
    </subcellularLocation>
</comment>
<gene>
    <name evidence="7" type="ORF">AVDCRST_MAG79-1403</name>
</gene>
<feature type="transmembrane region" description="Helical" evidence="6">
    <location>
        <begin position="7"/>
        <end position="25"/>
    </location>
</feature>
<feature type="transmembrane region" description="Helical" evidence="6">
    <location>
        <begin position="288"/>
        <end position="309"/>
    </location>
</feature>
<feature type="transmembrane region" description="Helical" evidence="6">
    <location>
        <begin position="376"/>
        <end position="393"/>
    </location>
</feature>
<feature type="transmembrane region" description="Helical" evidence="6">
    <location>
        <begin position="405"/>
        <end position="430"/>
    </location>
</feature>